<evidence type="ECO:0000256" key="6">
    <source>
        <dbReference type="SAM" id="Coils"/>
    </source>
</evidence>
<dbReference type="InterPro" id="IPR050440">
    <property type="entry name" value="Laminin/Netrin_ECM"/>
</dbReference>
<feature type="disulfide bond" evidence="5">
    <location>
        <begin position="120"/>
        <end position="129"/>
    </location>
</feature>
<comment type="caution">
    <text evidence="5">Lacks conserved residue(s) required for the propagation of feature annotation.</text>
</comment>
<dbReference type="InterPro" id="IPR002049">
    <property type="entry name" value="LE_dom"/>
</dbReference>
<dbReference type="OrthoDB" id="18487at2759"/>
<accession>A0A6P4YK92</accession>
<organism evidence="10 13">
    <name type="scientific">Branchiostoma belcheri</name>
    <name type="common">Amphioxus</name>
    <dbReference type="NCBI Taxonomy" id="7741"/>
    <lineage>
        <taxon>Eukaryota</taxon>
        <taxon>Metazoa</taxon>
        <taxon>Chordata</taxon>
        <taxon>Cephalochordata</taxon>
        <taxon>Leptocardii</taxon>
        <taxon>Amphioxiformes</taxon>
        <taxon>Branchiostomatidae</taxon>
        <taxon>Branchiostoma</taxon>
    </lineage>
</organism>
<dbReference type="GeneID" id="109466027"/>
<proteinExistence type="predicted"/>
<evidence type="ECO:0000313" key="12">
    <source>
        <dbReference type="RefSeq" id="XP_019619116.1"/>
    </source>
</evidence>
<dbReference type="Proteomes" id="UP000515135">
    <property type="component" value="Unplaced"/>
</dbReference>
<evidence type="ECO:0000256" key="2">
    <source>
        <dbReference type="ARBA" id="ARBA00023157"/>
    </source>
</evidence>
<dbReference type="CDD" id="cd00055">
    <property type="entry name" value="EGF_Lam"/>
    <property type="match status" value="3"/>
</dbReference>
<dbReference type="PROSITE" id="PS01248">
    <property type="entry name" value="EGF_LAM_1"/>
    <property type="match status" value="2"/>
</dbReference>
<evidence type="ECO:0000256" key="3">
    <source>
        <dbReference type="ARBA" id="ARBA00023180"/>
    </source>
</evidence>
<feature type="disulfide bond" evidence="5">
    <location>
        <begin position="71"/>
        <end position="80"/>
    </location>
</feature>
<feature type="disulfide bond" evidence="5">
    <location>
        <begin position="52"/>
        <end position="69"/>
    </location>
</feature>
<dbReference type="RefSeq" id="XP_019619115.1">
    <property type="nucleotide sequence ID" value="XM_019763556.1"/>
</dbReference>
<feature type="domain" description="Laminin EGF-like" evidence="9">
    <location>
        <begin position="99"/>
        <end position="146"/>
    </location>
</feature>
<feature type="compositionally biased region" description="Basic and acidic residues" evidence="7">
    <location>
        <begin position="583"/>
        <end position="634"/>
    </location>
</feature>
<dbReference type="GO" id="GO:0009888">
    <property type="term" value="P:tissue development"/>
    <property type="evidence" value="ECO:0007669"/>
    <property type="project" value="TreeGrafter"/>
</dbReference>
<feature type="chain" id="PRO_5044647669" evidence="8">
    <location>
        <begin position="23"/>
        <end position="777"/>
    </location>
</feature>
<feature type="coiled-coil region" evidence="6">
    <location>
        <begin position="477"/>
        <end position="532"/>
    </location>
</feature>
<dbReference type="RefSeq" id="XP_019619116.1">
    <property type="nucleotide sequence ID" value="XM_019763557.1"/>
</dbReference>
<dbReference type="Pfam" id="PF00053">
    <property type="entry name" value="EGF_laminin"/>
    <property type="match status" value="3"/>
</dbReference>
<keyword evidence="3" id="KW-0325">Glycoprotein</keyword>
<evidence type="ECO:0000256" key="4">
    <source>
        <dbReference type="ARBA" id="ARBA00023292"/>
    </source>
</evidence>
<dbReference type="PANTHER" id="PTHR10574">
    <property type="entry name" value="NETRIN/LAMININ-RELATED"/>
    <property type="match status" value="1"/>
</dbReference>
<dbReference type="Gene3D" id="2.10.25.10">
    <property type="entry name" value="Laminin"/>
    <property type="match status" value="3"/>
</dbReference>
<evidence type="ECO:0000256" key="8">
    <source>
        <dbReference type="SAM" id="SignalP"/>
    </source>
</evidence>
<feature type="signal peptide" evidence="8">
    <location>
        <begin position="1"/>
        <end position="22"/>
    </location>
</feature>
<evidence type="ECO:0000256" key="7">
    <source>
        <dbReference type="SAM" id="MobiDB-lite"/>
    </source>
</evidence>
<evidence type="ECO:0000259" key="9">
    <source>
        <dbReference type="PROSITE" id="PS50027"/>
    </source>
</evidence>
<evidence type="ECO:0000313" key="11">
    <source>
        <dbReference type="RefSeq" id="XP_019619115.1"/>
    </source>
</evidence>
<dbReference type="GO" id="GO:0009887">
    <property type="term" value="P:animal organ morphogenesis"/>
    <property type="evidence" value="ECO:0007669"/>
    <property type="project" value="TreeGrafter"/>
</dbReference>
<dbReference type="SMART" id="SM00180">
    <property type="entry name" value="EGF_Lam"/>
    <property type="match status" value="3"/>
</dbReference>
<dbReference type="GO" id="GO:0007409">
    <property type="term" value="P:axonogenesis"/>
    <property type="evidence" value="ECO:0007669"/>
    <property type="project" value="TreeGrafter"/>
</dbReference>
<dbReference type="KEGG" id="bbel:109466027"/>
<name>A0A6P4YK92_BRABE</name>
<dbReference type="PROSITE" id="PS50027">
    <property type="entry name" value="EGF_LAM_2"/>
    <property type="match status" value="2"/>
</dbReference>
<keyword evidence="6" id="KW-0175">Coiled coil</keyword>
<dbReference type="PANTHER" id="PTHR10574:SF440">
    <property type="entry name" value="LAMININ EGF-LIKE DOMAIN-CONTAINING PROTEIN"/>
    <property type="match status" value="1"/>
</dbReference>
<dbReference type="AlphaFoldDB" id="A0A6P4YK92"/>
<gene>
    <name evidence="11 12 13" type="primary">LOC109466027</name>
</gene>
<evidence type="ECO:0000256" key="5">
    <source>
        <dbReference type="PROSITE-ProRule" id="PRU00460"/>
    </source>
</evidence>
<dbReference type="RefSeq" id="XP_019619117.1">
    <property type="nucleotide sequence ID" value="XM_019763558.1"/>
</dbReference>
<feature type="disulfide bond" evidence="5">
    <location>
        <begin position="99"/>
        <end position="111"/>
    </location>
</feature>
<feature type="region of interest" description="Disordered" evidence="7">
    <location>
        <begin position="575"/>
        <end position="643"/>
    </location>
</feature>
<dbReference type="PRINTS" id="PR00011">
    <property type="entry name" value="EGFLAMININ"/>
</dbReference>
<feature type="domain" description="Laminin EGF-like" evidence="9">
    <location>
        <begin position="50"/>
        <end position="98"/>
    </location>
</feature>
<reference evidence="11 12" key="1">
    <citation type="submission" date="2025-04" db="UniProtKB">
        <authorList>
            <consortium name="RefSeq"/>
        </authorList>
    </citation>
    <scope>IDENTIFICATION</scope>
    <source>
        <tissue evidence="11 12">Gonad</tissue>
    </source>
</reference>
<evidence type="ECO:0000256" key="1">
    <source>
        <dbReference type="ARBA" id="ARBA00022737"/>
    </source>
</evidence>
<dbReference type="SUPFAM" id="SSF57196">
    <property type="entry name" value="EGF/Laminin"/>
    <property type="match status" value="2"/>
</dbReference>
<sequence length="777" mass="84285">MAVCKIFLCALLVALLSKQSCGFYDIDWLWDSIDGVDKADGDTDAKQQECGCDQYGSETWKGCDIFGQCQCLPNVQGTKCDQCIYGYWNIMSGAGCQSCDCDLVGAMDSACDQSTGQCNCKEGFGGTSCDTCAENYYGTTQEGCKACECNSDGSMVQQCNADGTCSCKSDIFGDKCDKCRENYYDVSRGCLQCPACYSDVNDQVTNLRAMVQQLQQLIDDASGGSPITDPTFEARLAQTEQDAADLLEQIRGGGTGTGGAVDELEDLLNDLRAKVSGIQDNVDRGRRDANDAADKVLNIRGIIAQINQLMGDMKDYMENEGKDIIDNSGGDTGSASAEFDELVKKAEELANEQEGDAQKIEDVSNNALSIAKEALKRIKGALDPDGSDSSVGALDDLQAKLDQAAKDLEKVKQEADAALQKAQTTDENAQRILTNALARTSNLDVEGLKTQANNIKTESDDLLGEIDKLDTDGTAVVNDVTTNHDEALKQLQDAKEQIKRTDQLMARAHGAKRSTDEAVDDAEAILADAEKTLETLSDFANKVDEAKSDAKAALTKEPNIRAIIVEAETATTDANTDLGSAKTDAEDAKNTAEDAKRIADDTKTSARQELERADRLAQKAEDRHKEAQTLHTDVENFDNAGRPWDLKKKQADQDEATIAKAKADAERIKKEADDTFNLLEETDRRLQAILDKLGEGSDAPDADTMKSLQQTYDNQKAQWEALNLNQWLVNVRAFMQETTVGLNVDIDALRREVDNLEAIKNALPEGCFRAATGVEGT</sequence>
<keyword evidence="4 5" id="KW-0424">Laminin EGF-like domain</keyword>
<evidence type="ECO:0000313" key="10">
    <source>
        <dbReference type="Proteomes" id="UP000515135"/>
    </source>
</evidence>
<evidence type="ECO:0000313" key="13">
    <source>
        <dbReference type="RefSeq" id="XP_019619117.1"/>
    </source>
</evidence>
<keyword evidence="2 5" id="KW-1015">Disulfide bond</keyword>
<keyword evidence="10" id="KW-1185">Reference proteome</keyword>
<feature type="disulfide bond" evidence="5">
    <location>
        <begin position="101"/>
        <end position="118"/>
    </location>
</feature>
<feature type="coiled-coil region" evidence="6">
    <location>
        <begin position="394"/>
        <end position="428"/>
    </location>
</feature>
<dbReference type="FunFam" id="2.10.25.10:FF:000011">
    <property type="entry name" value="Cadherin EGF LAG seven-pass G-type receptor"/>
    <property type="match status" value="1"/>
</dbReference>
<keyword evidence="1" id="KW-0677">Repeat</keyword>
<protein>
    <submittedName>
        <fullName evidence="11 12">Laminin subunit gamma-1-like isoform X1</fullName>
    </submittedName>
    <submittedName>
        <fullName evidence="13">Laminin subunit gamma-1-like isoform X2</fullName>
    </submittedName>
</protein>
<keyword evidence="8" id="KW-0732">Signal</keyword>